<dbReference type="InterPro" id="IPR029017">
    <property type="entry name" value="Enolase-like_N"/>
</dbReference>
<dbReference type="PANTHER" id="PTHR48080">
    <property type="entry name" value="D-GALACTONATE DEHYDRATASE-RELATED"/>
    <property type="match status" value="1"/>
</dbReference>
<dbReference type="GO" id="GO:0008869">
    <property type="term" value="F:galactonate dehydratase activity"/>
    <property type="evidence" value="ECO:0007669"/>
    <property type="project" value="UniProtKB-EC"/>
</dbReference>
<dbReference type="EC" id="4.2.1.6" evidence="3"/>
<proteinExistence type="predicted"/>
<evidence type="ECO:0000256" key="1">
    <source>
        <dbReference type="ARBA" id="ARBA00023239"/>
    </source>
</evidence>
<dbReference type="Gene3D" id="3.20.20.120">
    <property type="entry name" value="Enolase-like C-terminal domain"/>
    <property type="match status" value="1"/>
</dbReference>
<evidence type="ECO:0000313" key="3">
    <source>
        <dbReference type="EMBL" id="AMY07065.1"/>
    </source>
</evidence>
<feature type="domain" description="Mandelate racemase/muconate lactonizing enzyme C-terminal" evidence="2">
    <location>
        <begin position="153"/>
        <end position="261"/>
    </location>
</feature>
<dbReference type="STRING" id="1855912.LuPra_00229"/>
<dbReference type="PANTHER" id="PTHR48080:SF2">
    <property type="entry name" value="D-GALACTONATE DEHYDRATASE"/>
    <property type="match status" value="1"/>
</dbReference>
<dbReference type="InterPro" id="IPR013341">
    <property type="entry name" value="Mandelate_racemase_N_dom"/>
</dbReference>
<keyword evidence="1 3" id="KW-0456">Lyase</keyword>
<name>A0A143PEW8_LUTPR</name>
<dbReference type="SMART" id="SM00922">
    <property type="entry name" value="MR_MLE"/>
    <property type="match status" value="1"/>
</dbReference>
<dbReference type="KEGG" id="abac:LuPra_00229"/>
<dbReference type="Proteomes" id="UP000076079">
    <property type="component" value="Chromosome"/>
</dbReference>
<evidence type="ECO:0000313" key="4">
    <source>
        <dbReference type="Proteomes" id="UP000076079"/>
    </source>
</evidence>
<keyword evidence="4" id="KW-1185">Reference proteome</keyword>
<dbReference type="OrthoDB" id="103536at2"/>
<dbReference type="Pfam" id="PF02746">
    <property type="entry name" value="MR_MLE_N"/>
    <property type="match status" value="1"/>
</dbReference>
<dbReference type="SUPFAM" id="SSF54826">
    <property type="entry name" value="Enolase N-terminal domain-like"/>
    <property type="match status" value="1"/>
</dbReference>
<reference evidence="3 4" key="1">
    <citation type="journal article" date="2016" name="Genome Announc.">
        <title>First Complete Genome Sequence of a Subdivision 6 Acidobacterium Strain.</title>
        <authorList>
            <person name="Huang S."/>
            <person name="Vieira S."/>
            <person name="Bunk B."/>
            <person name="Riedel T."/>
            <person name="Sproer C."/>
            <person name="Overmann J."/>
        </authorList>
    </citation>
    <scope>NUCLEOTIDE SEQUENCE [LARGE SCALE GENOMIC DNA]</scope>
    <source>
        <strain evidence="4">DSM 100886 HEG_-6_39</strain>
    </source>
</reference>
<dbReference type="SFLD" id="SFLDS00001">
    <property type="entry name" value="Enolase"/>
    <property type="match status" value="1"/>
</dbReference>
<dbReference type="Pfam" id="PF13378">
    <property type="entry name" value="MR_MLE_C"/>
    <property type="match status" value="1"/>
</dbReference>
<reference evidence="4" key="2">
    <citation type="submission" date="2016-04" db="EMBL/GenBank/DDBJ databases">
        <title>First Complete Genome Sequence of a Subdivision 6 Acidobacterium.</title>
        <authorList>
            <person name="Huang S."/>
            <person name="Vieira S."/>
            <person name="Bunk B."/>
            <person name="Riedel T."/>
            <person name="Sproeer C."/>
            <person name="Overmann J."/>
        </authorList>
    </citation>
    <scope>NUCLEOTIDE SEQUENCE [LARGE SCALE GENOMIC DNA]</scope>
    <source>
        <strain evidence="4">DSM 100886 HEG_-6_39</strain>
    </source>
</reference>
<dbReference type="InterPro" id="IPR018110">
    <property type="entry name" value="Mandel_Rmase/mucon_lact_enz_CS"/>
</dbReference>
<gene>
    <name evidence="3" type="primary">dgoD_1</name>
    <name evidence="3" type="ORF">LuPra_00229</name>
</gene>
<dbReference type="AlphaFoldDB" id="A0A143PEW8"/>
<dbReference type="InterPro" id="IPR034593">
    <property type="entry name" value="DgoD-like"/>
</dbReference>
<dbReference type="InterPro" id="IPR029065">
    <property type="entry name" value="Enolase_C-like"/>
</dbReference>
<protein>
    <submittedName>
        <fullName evidence="3">D-galactonate dehydratase</fullName>
        <ecNumber evidence="3">4.2.1.6</ecNumber>
    </submittedName>
</protein>
<dbReference type="Gene3D" id="3.30.390.10">
    <property type="entry name" value="Enolase-like, N-terminal domain"/>
    <property type="match status" value="1"/>
</dbReference>
<dbReference type="InterPro" id="IPR013342">
    <property type="entry name" value="Mandelate_racemase_C"/>
</dbReference>
<sequence>MAAAPVLSALRPRPAAAALPKAKVTRVRIYHPPNLNPLFNQSNMVVTVETDIGITGIGEGGAKDTLEQVAGTLIGKNPFHIERIWQEAYIAWFYPPGREKTHALGALDLALWDIKGKALGLPVHELLGGATRDYCECYATGGARPAGVPDTATLSLKERAKATMEAGYRAFRMGAGDVPIDAVFDTRSVVRRIEQDCRDVREAVGPDGNWCIDLHQRFDFNDAVRVCKVMEPFDPFFVEDPVRDEHALMDIPKLRQMTDVPLTHGEEWGLRWDFNRLVEAHDVDFIRATLPNVGGVTEMMKIAAICETHAVGIVPHFTGPIATAALVNCLSTFSGPVLFEYNYGGQPIEHLPECLDFKNGKAYANDRPGLGVTADMSRLTQIGEVTQPGRRNVFRRPDGSLTHW</sequence>
<accession>A0A143PEW8</accession>
<dbReference type="SUPFAM" id="SSF51604">
    <property type="entry name" value="Enolase C-terminal domain-like"/>
    <property type="match status" value="1"/>
</dbReference>
<dbReference type="GO" id="GO:0009063">
    <property type="term" value="P:amino acid catabolic process"/>
    <property type="evidence" value="ECO:0007669"/>
    <property type="project" value="InterPro"/>
</dbReference>
<dbReference type="InterPro" id="IPR036849">
    <property type="entry name" value="Enolase-like_C_sf"/>
</dbReference>
<organism evidence="3 4">
    <name type="scientific">Luteitalea pratensis</name>
    <dbReference type="NCBI Taxonomy" id="1855912"/>
    <lineage>
        <taxon>Bacteria</taxon>
        <taxon>Pseudomonadati</taxon>
        <taxon>Acidobacteriota</taxon>
        <taxon>Vicinamibacteria</taxon>
        <taxon>Vicinamibacterales</taxon>
        <taxon>Vicinamibacteraceae</taxon>
        <taxon>Luteitalea</taxon>
    </lineage>
</organism>
<dbReference type="PROSITE" id="PS00908">
    <property type="entry name" value="MR_MLE_1"/>
    <property type="match status" value="1"/>
</dbReference>
<dbReference type="EMBL" id="CP015136">
    <property type="protein sequence ID" value="AMY07065.1"/>
    <property type="molecule type" value="Genomic_DNA"/>
</dbReference>
<dbReference type="CDD" id="cd03316">
    <property type="entry name" value="MR_like"/>
    <property type="match status" value="1"/>
</dbReference>
<evidence type="ECO:0000259" key="2">
    <source>
        <dbReference type="SMART" id="SM00922"/>
    </source>
</evidence>